<keyword evidence="4" id="KW-1185">Reference proteome</keyword>
<reference evidence="4" key="1">
    <citation type="journal article" date="2019" name="Int. J. Syst. Evol. Microbiol.">
        <title>The Global Catalogue of Microorganisms (GCM) 10K type strain sequencing project: providing services to taxonomists for standard genome sequencing and annotation.</title>
        <authorList>
            <consortium name="The Broad Institute Genomics Platform"/>
            <consortium name="The Broad Institute Genome Sequencing Center for Infectious Disease"/>
            <person name="Wu L."/>
            <person name="Ma J."/>
        </authorList>
    </citation>
    <scope>NUCLEOTIDE SEQUENCE [LARGE SCALE GENOMIC DNA]</scope>
    <source>
        <strain evidence="4">JCM 18952</strain>
    </source>
</reference>
<dbReference type="EMBL" id="BAABLK010000022">
    <property type="protein sequence ID" value="GAA5226643.1"/>
    <property type="molecule type" value="Genomic_DNA"/>
</dbReference>
<feature type="transmembrane region" description="Helical" evidence="2">
    <location>
        <begin position="47"/>
        <end position="67"/>
    </location>
</feature>
<evidence type="ECO:0000256" key="2">
    <source>
        <dbReference type="SAM" id="Phobius"/>
    </source>
</evidence>
<name>A0ABP9TL93_9MICC</name>
<feature type="transmembrane region" description="Helical" evidence="2">
    <location>
        <begin position="20"/>
        <end position="41"/>
    </location>
</feature>
<evidence type="ECO:0000256" key="1">
    <source>
        <dbReference type="SAM" id="MobiDB-lite"/>
    </source>
</evidence>
<evidence type="ECO:0008006" key="5">
    <source>
        <dbReference type="Google" id="ProtNLM"/>
    </source>
</evidence>
<dbReference type="InterPro" id="IPR025557">
    <property type="entry name" value="DUF4282"/>
</dbReference>
<organism evidence="3 4">
    <name type="scientific">Paeniglutamicibacter antarcticus</name>
    <dbReference type="NCBI Taxonomy" id="494023"/>
    <lineage>
        <taxon>Bacteria</taxon>
        <taxon>Bacillati</taxon>
        <taxon>Actinomycetota</taxon>
        <taxon>Actinomycetes</taxon>
        <taxon>Micrococcales</taxon>
        <taxon>Micrococcaceae</taxon>
        <taxon>Paeniglutamicibacter</taxon>
    </lineage>
</organism>
<keyword evidence="2" id="KW-0812">Transmembrane</keyword>
<sequence length="125" mass="13347">MKELFDFNFNSFVTPKIVKIVYILIIIGLGLMYLSFVIAAFASRQAILGFFVLIIIGPLVVLIYLALARMGLESLIATIRTAENTGQLVRLSGGNAPGDNPSADGSYPGGPQAPPANPYGNYPQA</sequence>
<accession>A0ABP9TL93</accession>
<keyword evidence="2" id="KW-0472">Membrane</keyword>
<dbReference type="Pfam" id="PF14110">
    <property type="entry name" value="DUF4282"/>
    <property type="match status" value="1"/>
</dbReference>
<feature type="region of interest" description="Disordered" evidence="1">
    <location>
        <begin position="90"/>
        <end position="125"/>
    </location>
</feature>
<dbReference type="RefSeq" id="WP_210099689.1">
    <property type="nucleotide sequence ID" value="NZ_BAABLK010000022.1"/>
</dbReference>
<evidence type="ECO:0000313" key="3">
    <source>
        <dbReference type="EMBL" id="GAA5226643.1"/>
    </source>
</evidence>
<evidence type="ECO:0000313" key="4">
    <source>
        <dbReference type="Proteomes" id="UP001501257"/>
    </source>
</evidence>
<keyword evidence="2" id="KW-1133">Transmembrane helix</keyword>
<dbReference type="Proteomes" id="UP001501257">
    <property type="component" value="Unassembled WGS sequence"/>
</dbReference>
<gene>
    <name evidence="3" type="ORF">GCM10025778_11760</name>
</gene>
<protein>
    <recommendedName>
        <fullName evidence="5">DUF4282 domain-containing protein</fullName>
    </recommendedName>
</protein>
<proteinExistence type="predicted"/>
<comment type="caution">
    <text evidence="3">The sequence shown here is derived from an EMBL/GenBank/DDBJ whole genome shotgun (WGS) entry which is preliminary data.</text>
</comment>